<dbReference type="EMBL" id="JAGQHR010000128">
    <property type="protein sequence ID" value="MCA9727219.1"/>
    <property type="molecule type" value="Genomic_DNA"/>
</dbReference>
<comment type="similarity">
    <text evidence="1">Belongs to the iron-sulfur cluster assembly SufBD family.</text>
</comment>
<dbReference type="AlphaFoldDB" id="A0A956LXD9"/>
<evidence type="ECO:0000259" key="3">
    <source>
        <dbReference type="Pfam" id="PF19295"/>
    </source>
</evidence>
<dbReference type="Pfam" id="PF19295">
    <property type="entry name" value="SufBD_N"/>
    <property type="match status" value="1"/>
</dbReference>
<dbReference type="GO" id="GO:0016226">
    <property type="term" value="P:iron-sulfur cluster assembly"/>
    <property type="evidence" value="ECO:0007669"/>
    <property type="project" value="InterPro"/>
</dbReference>
<evidence type="ECO:0000259" key="2">
    <source>
        <dbReference type="Pfam" id="PF01458"/>
    </source>
</evidence>
<reference evidence="4" key="1">
    <citation type="submission" date="2020-04" db="EMBL/GenBank/DDBJ databases">
        <authorList>
            <person name="Zhang T."/>
        </authorList>
    </citation>
    <scope>NUCLEOTIDE SEQUENCE</scope>
    <source>
        <strain evidence="4">HKST-UBA01</strain>
    </source>
</reference>
<feature type="domain" description="SUF system FeS cluster assembly SufBD N-terminal" evidence="3">
    <location>
        <begin position="27"/>
        <end position="186"/>
    </location>
</feature>
<evidence type="ECO:0000256" key="1">
    <source>
        <dbReference type="ARBA" id="ARBA00043967"/>
    </source>
</evidence>
<organism evidence="4 5">
    <name type="scientific">Eiseniibacteriota bacterium</name>
    <dbReference type="NCBI Taxonomy" id="2212470"/>
    <lineage>
        <taxon>Bacteria</taxon>
        <taxon>Candidatus Eiseniibacteriota</taxon>
    </lineage>
</organism>
<evidence type="ECO:0000313" key="5">
    <source>
        <dbReference type="Proteomes" id="UP000697710"/>
    </source>
</evidence>
<proteinExistence type="inferred from homology"/>
<dbReference type="InterPro" id="IPR055346">
    <property type="entry name" value="Fe-S_cluster_assembly_SufBD"/>
</dbReference>
<dbReference type="InterPro" id="IPR037284">
    <property type="entry name" value="SUF_FeS_clus_asmbl_SufBD_sf"/>
</dbReference>
<gene>
    <name evidence="4" type="primary">sufD</name>
    <name evidence="4" type="ORF">KC729_06005</name>
</gene>
<name>A0A956LXD9_UNCEI</name>
<dbReference type="InterPro" id="IPR000825">
    <property type="entry name" value="SUF_FeS_clus_asmbl_SufBD_core"/>
</dbReference>
<protein>
    <submittedName>
        <fullName evidence="4">Fe-S cluster assembly protein SufD</fullName>
    </submittedName>
</protein>
<dbReference type="PANTHER" id="PTHR43575:SF1">
    <property type="entry name" value="PROTEIN ABCI7, CHLOROPLASTIC"/>
    <property type="match status" value="1"/>
</dbReference>
<sequence length="456" mass="50329">MTKVEPVSERSVFQETFEAQGRPGEPAWLAARRRDAMAAFGAQGIPTRKHEEWKYLDLSGVSEIPFRHLAPEQHPRLTAEDLDSALRSATGGVTDSVLEQLGEMRIVFVDGRYAPGLSQVPSLPDGVVLMNLERALQEHATSVQQHLTKHATFEERPFVALNTAFLQDGIYLHLQRGARVTQPIHVVHVQTAGDVRTAHPRHLIVLEEGASASVVEDYLSNGGERTLTNPVTEIVLGPGARLAWHKLAREGARSTHLAGIVCRQERDSDLSTFSVTRGGKLVRNDLHDEQVGSGASCTLHGLTVLCGTQVADDHTTVVHRVPYGTSREYYKSILDERAEGVFNGKVFVLEGAQKTNAQQSNRNLLLSEEALMNTKPQLEIFADDVKCSHGATIGQLDPEKVFYLRSRGLDRETARTLLTQAFASDVLADVVQPIRDLMQSTMTFPLCRRAGHPIRH</sequence>
<accession>A0A956LXD9</accession>
<dbReference type="Proteomes" id="UP000697710">
    <property type="component" value="Unassembled WGS sequence"/>
</dbReference>
<dbReference type="PANTHER" id="PTHR43575">
    <property type="entry name" value="PROTEIN ABCI7, CHLOROPLASTIC"/>
    <property type="match status" value="1"/>
</dbReference>
<dbReference type="InterPro" id="IPR045595">
    <property type="entry name" value="SufBD_N"/>
</dbReference>
<feature type="domain" description="SUF system FeS cluster assembly SufBD core" evidence="2">
    <location>
        <begin position="192"/>
        <end position="422"/>
    </location>
</feature>
<evidence type="ECO:0000313" key="4">
    <source>
        <dbReference type="EMBL" id="MCA9727219.1"/>
    </source>
</evidence>
<dbReference type="InterPro" id="IPR011542">
    <property type="entry name" value="SUF_FeS_clus_asmbl_SufD"/>
</dbReference>
<reference evidence="4" key="2">
    <citation type="journal article" date="2021" name="Microbiome">
        <title>Successional dynamics and alternative stable states in a saline activated sludge microbial community over 9 years.</title>
        <authorList>
            <person name="Wang Y."/>
            <person name="Ye J."/>
            <person name="Ju F."/>
            <person name="Liu L."/>
            <person name="Boyd J.A."/>
            <person name="Deng Y."/>
            <person name="Parks D.H."/>
            <person name="Jiang X."/>
            <person name="Yin X."/>
            <person name="Woodcroft B.J."/>
            <person name="Tyson G.W."/>
            <person name="Hugenholtz P."/>
            <person name="Polz M.F."/>
            <person name="Zhang T."/>
        </authorList>
    </citation>
    <scope>NUCLEOTIDE SEQUENCE</scope>
    <source>
        <strain evidence="4">HKST-UBA01</strain>
    </source>
</reference>
<dbReference type="SUPFAM" id="SSF101960">
    <property type="entry name" value="Stabilizer of iron transporter SufD"/>
    <property type="match status" value="1"/>
</dbReference>
<dbReference type="NCBIfam" id="TIGR01981">
    <property type="entry name" value="sufD"/>
    <property type="match status" value="1"/>
</dbReference>
<dbReference type="Pfam" id="PF01458">
    <property type="entry name" value="SUFBD_core"/>
    <property type="match status" value="1"/>
</dbReference>
<comment type="caution">
    <text evidence="4">The sequence shown here is derived from an EMBL/GenBank/DDBJ whole genome shotgun (WGS) entry which is preliminary data.</text>
</comment>